<evidence type="ECO:0000256" key="1">
    <source>
        <dbReference type="SAM" id="MobiDB-lite"/>
    </source>
</evidence>
<dbReference type="AlphaFoldDB" id="A0A8J2LM19"/>
<name>A0A8J2LM19_9HEXA</name>
<comment type="caution">
    <text evidence="3">The sequence shown here is derived from an EMBL/GenBank/DDBJ whole genome shotgun (WGS) entry which is preliminary data.</text>
</comment>
<feature type="region of interest" description="Disordered" evidence="1">
    <location>
        <begin position="329"/>
        <end position="460"/>
    </location>
</feature>
<feature type="compositionally biased region" description="Polar residues" evidence="1">
    <location>
        <begin position="277"/>
        <end position="288"/>
    </location>
</feature>
<keyword evidence="4" id="KW-1185">Reference proteome</keyword>
<dbReference type="PROSITE" id="PS00028">
    <property type="entry name" value="ZINC_FINGER_C2H2_1"/>
    <property type="match status" value="1"/>
</dbReference>
<feature type="compositionally biased region" description="Low complexity" evidence="1">
    <location>
        <begin position="531"/>
        <end position="540"/>
    </location>
</feature>
<feature type="compositionally biased region" description="Polar residues" evidence="1">
    <location>
        <begin position="417"/>
        <end position="445"/>
    </location>
</feature>
<dbReference type="Proteomes" id="UP000708208">
    <property type="component" value="Unassembled WGS sequence"/>
</dbReference>
<feature type="compositionally biased region" description="Polar residues" evidence="1">
    <location>
        <begin position="202"/>
        <end position="228"/>
    </location>
</feature>
<reference evidence="3" key="1">
    <citation type="submission" date="2021-06" db="EMBL/GenBank/DDBJ databases">
        <authorList>
            <person name="Hodson N. C."/>
            <person name="Mongue J. A."/>
            <person name="Jaron S. K."/>
        </authorList>
    </citation>
    <scope>NUCLEOTIDE SEQUENCE</scope>
</reference>
<protein>
    <recommendedName>
        <fullName evidence="2">C2H2-type domain-containing protein</fullName>
    </recommendedName>
</protein>
<sequence>MNFISFEEETEQVRSMEVNVPPAHEFNPLPETTTDQTRGQEENLITLESNPKVDNLSIPNTMETIQSPNKIPQPGTNSDIRRKGKYFHIPAPPHKSLPDNHSQLSEYYVDERSINFVLREVEPGKAEITLHEYPQVLPVPEELLQPPDSAVGNSSAGTTESSEQSEREKLSQERSKSPFGSKENSGSVISQDATGARDGTRIMSSTGREGTSSVYFSPGKQRNSSAFTTYRDPSKSLLDSRNSSEEIFCTYHTVGEGSGVPGIAEVVSRNAADSPLVSPTQPRATSTPIRMESPGKARIFRPAKGEDFEDPFERKMDYSPYRFDRAQLGESELLPEPTTRLASSKDSVSLAKKQKEKVSRDFSNKENSPPRNSPKRQIVGGSIIYYNSNRSGTRSPRNVQDSTISPKKLSFAEAVQNHLNKSQENQEAVDSPTQTLEEENANSYRTKGVQEKDRSQCLRENSVTNGSVSLINSQLGPISADLPFKPMGFRRISERDKSGRSGSTGSRRETNVRPEESSRKELTEINSLETGQSSQGQSSEKSSKRTLRNPQIFPQLEAHHIMGRPTATSVASRAYSPVAEVIEPRKGRRLRTQTVFYRSEDPRPNLRGKASLLCSVLTFARTTSEFLFTFSLEKCYTLRVDSLRGEMSIPIKASPSTVQLGGQVSTDIQPGPRRYPTTMEVILDRHMANVYLREEIENRLLKDPSLQELQREAERAANFYCCSPTVTHQFSLREEYCNEYLELAKTNSHHKLGLQLADLRRKPALSPNYNRFRLSDDLEDLRGQSTDNWSRFRAIYRVLTLKEDDFPEMLCLTCGYGSECVNSQEPCPRRSTHLAKLRDEAEKNLNNLEFYAAKAFHWEADWNLGTGGIERMKRGRRREEIRKTEVSEVRHQPEEPLSIYKKGKAICERCSIPLTTLEELTEHMKQHQ</sequence>
<feature type="region of interest" description="Disordered" evidence="1">
    <location>
        <begin position="273"/>
        <end position="314"/>
    </location>
</feature>
<feature type="compositionally biased region" description="Polar residues" evidence="1">
    <location>
        <begin position="151"/>
        <end position="162"/>
    </location>
</feature>
<evidence type="ECO:0000313" key="4">
    <source>
        <dbReference type="Proteomes" id="UP000708208"/>
    </source>
</evidence>
<evidence type="ECO:0000259" key="2">
    <source>
        <dbReference type="PROSITE" id="PS00028"/>
    </source>
</evidence>
<feature type="compositionally biased region" description="Polar residues" evidence="1">
    <location>
        <begin position="385"/>
        <end position="405"/>
    </location>
</feature>
<evidence type="ECO:0000313" key="3">
    <source>
        <dbReference type="EMBL" id="CAG7832612.1"/>
    </source>
</evidence>
<proteinExistence type="predicted"/>
<dbReference type="InterPro" id="IPR013087">
    <property type="entry name" value="Znf_C2H2_type"/>
</dbReference>
<feature type="compositionally biased region" description="Basic and acidic residues" evidence="1">
    <location>
        <begin position="506"/>
        <end position="523"/>
    </location>
</feature>
<feature type="compositionally biased region" description="Basic and acidic residues" evidence="1">
    <location>
        <begin position="164"/>
        <end position="176"/>
    </location>
</feature>
<feature type="compositionally biased region" description="Basic and acidic residues" evidence="1">
    <location>
        <begin position="303"/>
        <end position="314"/>
    </location>
</feature>
<feature type="region of interest" description="Disordered" evidence="1">
    <location>
        <begin position="492"/>
        <end position="548"/>
    </location>
</feature>
<accession>A0A8J2LM19</accession>
<gene>
    <name evidence="3" type="ORF">AFUS01_LOCUS42292</name>
</gene>
<dbReference type="EMBL" id="CAJVCH010566024">
    <property type="protein sequence ID" value="CAG7832612.1"/>
    <property type="molecule type" value="Genomic_DNA"/>
</dbReference>
<feature type="region of interest" description="Disordered" evidence="1">
    <location>
        <begin position="143"/>
        <end position="242"/>
    </location>
</feature>
<feature type="domain" description="C2H2-type" evidence="2">
    <location>
        <begin position="907"/>
        <end position="927"/>
    </location>
</feature>
<feature type="compositionally biased region" description="Polar residues" evidence="1">
    <location>
        <begin position="182"/>
        <end position="193"/>
    </location>
</feature>
<organism evidence="3 4">
    <name type="scientific">Allacma fusca</name>
    <dbReference type="NCBI Taxonomy" id="39272"/>
    <lineage>
        <taxon>Eukaryota</taxon>
        <taxon>Metazoa</taxon>
        <taxon>Ecdysozoa</taxon>
        <taxon>Arthropoda</taxon>
        <taxon>Hexapoda</taxon>
        <taxon>Collembola</taxon>
        <taxon>Symphypleona</taxon>
        <taxon>Sminthuridae</taxon>
        <taxon>Allacma</taxon>
    </lineage>
</organism>
<feature type="compositionally biased region" description="Basic and acidic residues" evidence="1">
    <location>
        <begin position="448"/>
        <end position="457"/>
    </location>
</feature>